<dbReference type="Proteomes" id="UP000281553">
    <property type="component" value="Unassembled WGS sequence"/>
</dbReference>
<dbReference type="InterPro" id="IPR006153">
    <property type="entry name" value="Cation/H_exchanger_TM"/>
</dbReference>
<evidence type="ECO:0000313" key="12">
    <source>
        <dbReference type="Proteomes" id="UP000281553"/>
    </source>
</evidence>
<keyword evidence="3 9" id="KW-0812">Transmembrane</keyword>
<evidence type="ECO:0000256" key="8">
    <source>
        <dbReference type="ARBA" id="ARBA00023201"/>
    </source>
</evidence>
<feature type="non-terminal residue" evidence="11">
    <location>
        <position position="184"/>
    </location>
</feature>
<dbReference type="GO" id="GO:0098719">
    <property type="term" value="P:sodium ion import across plasma membrane"/>
    <property type="evidence" value="ECO:0007669"/>
    <property type="project" value="TreeGrafter"/>
</dbReference>
<evidence type="ECO:0000256" key="7">
    <source>
        <dbReference type="ARBA" id="ARBA00023136"/>
    </source>
</evidence>
<protein>
    <recommendedName>
        <fullName evidence="10">Cation/H+ exchanger transmembrane domain-containing protein</fullName>
    </recommendedName>
</protein>
<feature type="domain" description="Cation/H+ exchanger transmembrane" evidence="10">
    <location>
        <begin position="48"/>
        <end position="184"/>
    </location>
</feature>
<evidence type="ECO:0000259" key="10">
    <source>
        <dbReference type="Pfam" id="PF00999"/>
    </source>
</evidence>
<proteinExistence type="predicted"/>
<feature type="transmembrane region" description="Helical" evidence="9">
    <location>
        <begin position="36"/>
        <end position="56"/>
    </location>
</feature>
<evidence type="ECO:0000256" key="1">
    <source>
        <dbReference type="ARBA" id="ARBA00004141"/>
    </source>
</evidence>
<feature type="transmembrane region" description="Helical" evidence="9">
    <location>
        <begin position="68"/>
        <end position="86"/>
    </location>
</feature>
<accession>A0A3P6QFU3</accession>
<dbReference type="GO" id="GO:0005886">
    <property type="term" value="C:plasma membrane"/>
    <property type="evidence" value="ECO:0007669"/>
    <property type="project" value="TreeGrafter"/>
</dbReference>
<dbReference type="AlphaFoldDB" id="A0A3P6QFU3"/>
<dbReference type="EMBL" id="UYRU01009809">
    <property type="protein sequence ID" value="VDK44497.1"/>
    <property type="molecule type" value="Genomic_DNA"/>
</dbReference>
<dbReference type="PANTHER" id="PTHR10110:SF126">
    <property type="entry name" value="NA(+)_H(+) EXCHANGER PROTEIN 7"/>
    <property type="match status" value="1"/>
</dbReference>
<evidence type="ECO:0000256" key="5">
    <source>
        <dbReference type="ARBA" id="ARBA00023053"/>
    </source>
</evidence>
<dbReference type="InterPro" id="IPR004709">
    <property type="entry name" value="NaH_exchanger"/>
</dbReference>
<dbReference type="GO" id="GO:0015385">
    <property type="term" value="F:sodium:proton antiporter activity"/>
    <property type="evidence" value="ECO:0007669"/>
    <property type="project" value="InterPro"/>
</dbReference>
<evidence type="ECO:0000256" key="9">
    <source>
        <dbReference type="SAM" id="Phobius"/>
    </source>
</evidence>
<keyword evidence="2" id="KW-0813">Transport</keyword>
<organism evidence="11 12">
    <name type="scientific">Dibothriocephalus latus</name>
    <name type="common">Fish tapeworm</name>
    <name type="synonym">Diphyllobothrium latum</name>
    <dbReference type="NCBI Taxonomy" id="60516"/>
    <lineage>
        <taxon>Eukaryota</taxon>
        <taxon>Metazoa</taxon>
        <taxon>Spiralia</taxon>
        <taxon>Lophotrochozoa</taxon>
        <taxon>Platyhelminthes</taxon>
        <taxon>Cestoda</taxon>
        <taxon>Eucestoda</taxon>
        <taxon>Diphyllobothriidea</taxon>
        <taxon>Diphyllobothriidae</taxon>
        <taxon>Dibothriocephalus</taxon>
    </lineage>
</organism>
<evidence type="ECO:0000256" key="6">
    <source>
        <dbReference type="ARBA" id="ARBA00023065"/>
    </source>
</evidence>
<keyword evidence="6" id="KW-0406">Ion transport</keyword>
<dbReference type="OrthoDB" id="196264at2759"/>
<reference evidence="11 12" key="1">
    <citation type="submission" date="2018-11" db="EMBL/GenBank/DDBJ databases">
        <authorList>
            <consortium name="Pathogen Informatics"/>
        </authorList>
    </citation>
    <scope>NUCLEOTIDE SEQUENCE [LARGE SCALE GENOMIC DNA]</scope>
</reference>
<dbReference type="GO" id="GO:0015386">
    <property type="term" value="F:potassium:proton antiporter activity"/>
    <property type="evidence" value="ECO:0007669"/>
    <property type="project" value="TreeGrafter"/>
</dbReference>
<keyword evidence="4 9" id="KW-1133">Transmembrane helix</keyword>
<evidence type="ECO:0000256" key="3">
    <source>
        <dbReference type="ARBA" id="ARBA00022692"/>
    </source>
</evidence>
<keyword evidence="5" id="KW-0915">Sodium</keyword>
<keyword evidence="12" id="KW-1185">Reference proteome</keyword>
<dbReference type="Pfam" id="PF00999">
    <property type="entry name" value="Na_H_Exchanger"/>
    <property type="match status" value="1"/>
</dbReference>
<dbReference type="PRINTS" id="PR01084">
    <property type="entry name" value="NAHEXCHNGR"/>
</dbReference>
<evidence type="ECO:0000256" key="2">
    <source>
        <dbReference type="ARBA" id="ARBA00022448"/>
    </source>
</evidence>
<keyword evidence="7 9" id="KW-0472">Membrane</keyword>
<sequence length="184" mass="19941">MATVAANSTLTTTTAFPAEELEVPQLYLAAWKFDEVSVYISITLFILAVVLLKIAYHKLPWVASYLPESLLLIVMGLIFGSIIHFIPNASALRLTPNLFFNILLPPIVLESAYSLYNKTFAELLGPILLFAVVGTVLNFLLIGFGLLAVDLAVGLGEPYLGLSIKEYLLFASLIVAVDPVAVLA</sequence>
<keyword evidence="8" id="KW-0739">Sodium transport</keyword>
<feature type="transmembrane region" description="Helical" evidence="9">
    <location>
        <begin position="123"/>
        <end position="147"/>
    </location>
</feature>
<dbReference type="GO" id="GO:0051453">
    <property type="term" value="P:regulation of intracellular pH"/>
    <property type="evidence" value="ECO:0007669"/>
    <property type="project" value="TreeGrafter"/>
</dbReference>
<gene>
    <name evidence="11" type="ORF">DILT_LOCUS1442</name>
</gene>
<evidence type="ECO:0000313" key="11">
    <source>
        <dbReference type="EMBL" id="VDK44497.1"/>
    </source>
</evidence>
<dbReference type="InterPro" id="IPR018422">
    <property type="entry name" value="Cation/H_exchanger_CPA1"/>
</dbReference>
<dbReference type="PANTHER" id="PTHR10110">
    <property type="entry name" value="SODIUM/HYDROGEN EXCHANGER"/>
    <property type="match status" value="1"/>
</dbReference>
<evidence type="ECO:0000256" key="4">
    <source>
        <dbReference type="ARBA" id="ARBA00022989"/>
    </source>
</evidence>
<comment type="subcellular location">
    <subcellularLocation>
        <location evidence="1">Membrane</location>
        <topology evidence="1">Multi-pass membrane protein</topology>
    </subcellularLocation>
</comment>
<name>A0A3P6QFU3_DIBLA</name>